<evidence type="ECO:0000256" key="11">
    <source>
        <dbReference type="RuleBase" id="RU000589"/>
    </source>
</evidence>
<comment type="pathway">
    <text evidence="2 11">Glycan metabolism; pectin degradation; 2-dehydro-3-deoxy-D-gluconate from pectin: step 1/5.</text>
</comment>
<dbReference type="GO" id="GO:0030599">
    <property type="term" value="F:pectinesterase activity"/>
    <property type="evidence" value="ECO:0007669"/>
    <property type="project" value="UniProtKB-UniRule"/>
</dbReference>
<feature type="active site" evidence="10">
    <location>
        <position position="185"/>
    </location>
</feature>
<keyword evidence="5 11" id="KW-0964">Secreted</keyword>
<dbReference type="InterPro" id="IPR012334">
    <property type="entry name" value="Pectin_lyas_fold"/>
</dbReference>
<dbReference type="PANTHER" id="PTHR31321:SF127">
    <property type="entry name" value="PECTINESTERASE"/>
    <property type="match status" value="1"/>
</dbReference>
<dbReference type="OrthoDB" id="2019149at2759"/>
<evidence type="ECO:0000256" key="5">
    <source>
        <dbReference type="ARBA" id="ARBA00022525"/>
    </source>
</evidence>
<accession>A0A2T2NEB4</accession>
<name>A0A2T2NEB4_CORCC</name>
<evidence type="ECO:0000256" key="6">
    <source>
        <dbReference type="ARBA" id="ARBA00022729"/>
    </source>
</evidence>
<dbReference type="EC" id="3.1.1.11" evidence="4 11"/>
<dbReference type="GO" id="GO:0042545">
    <property type="term" value="P:cell wall modification"/>
    <property type="evidence" value="ECO:0007669"/>
    <property type="project" value="UniProtKB-UniRule"/>
</dbReference>
<dbReference type="InterPro" id="IPR000070">
    <property type="entry name" value="Pectinesterase_cat"/>
</dbReference>
<evidence type="ECO:0000256" key="1">
    <source>
        <dbReference type="ARBA" id="ARBA00004613"/>
    </source>
</evidence>
<comment type="similarity">
    <text evidence="3">Belongs to the pectinesterase family.</text>
</comment>
<comment type="function">
    <text evidence="11">Involved in maceration and soft-rotting of plant tissue.</text>
</comment>
<dbReference type="AlphaFoldDB" id="A0A2T2NEB4"/>
<dbReference type="Gene3D" id="2.160.20.10">
    <property type="entry name" value="Single-stranded right-handed beta-helix, Pectin lyase-like"/>
    <property type="match status" value="1"/>
</dbReference>
<evidence type="ECO:0000256" key="4">
    <source>
        <dbReference type="ARBA" id="ARBA00013229"/>
    </source>
</evidence>
<gene>
    <name evidence="13" type="ORF">BS50DRAFT_647558</name>
</gene>
<keyword evidence="8 11" id="KW-0063">Aspartyl esterase</keyword>
<dbReference type="Pfam" id="PF01095">
    <property type="entry name" value="Pectinesterase"/>
    <property type="match status" value="1"/>
</dbReference>
<keyword evidence="6 11" id="KW-0732">Signal</keyword>
<organism evidence="13 14">
    <name type="scientific">Corynespora cassiicola Philippines</name>
    <dbReference type="NCBI Taxonomy" id="1448308"/>
    <lineage>
        <taxon>Eukaryota</taxon>
        <taxon>Fungi</taxon>
        <taxon>Dikarya</taxon>
        <taxon>Ascomycota</taxon>
        <taxon>Pezizomycotina</taxon>
        <taxon>Dothideomycetes</taxon>
        <taxon>Pleosporomycetidae</taxon>
        <taxon>Pleosporales</taxon>
        <taxon>Corynesporascaceae</taxon>
        <taxon>Corynespora</taxon>
    </lineage>
</organism>
<dbReference type="GO" id="GO:0005576">
    <property type="term" value="C:extracellular region"/>
    <property type="evidence" value="ECO:0007669"/>
    <property type="project" value="UniProtKB-SubCell"/>
</dbReference>
<evidence type="ECO:0000313" key="14">
    <source>
        <dbReference type="Proteomes" id="UP000240883"/>
    </source>
</evidence>
<comment type="subcellular location">
    <subcellularLocation>
        <location evidence="1 11">Secreted</location>
    </subcellularLocation>
</comment>
<dbReference type="FunFam" id="2.160.20.10:FF:000014">
    <property type="entry name" value="Pectinesterase"/>
    <property type="match status" value="1"/>
</dbReference>
<reference evidence="13 14" key="1">
    <citation type="journal article" date="2018" name="Front. Microbiol.">
        <title>Genome-Wide Analysis of Corynespora cassiicola Leaf Fall Disease Putative Effectors.</title>
        <authorList>
            <person name="Lopez D."/>
            <person name="Ribeiro S."/>
            <person name="Label P."/>
            <person name="Fumanal B."/>
            <person name="Venisse J.S."/>
            <person name="Kohler A."/>
            <person name="de Oliveira R.R."/>
            <person name="Labutti K."/>
            <person name="Lipzen A."/>
            <person name="Lail K."/>
            <person name="Bauer D."/>
            <person name="Ohm R.A."/>
            <person name="Barry K.W."/>
            <person name="Spatafora J."/>
            <person name="Grigoriev I.V."/>
            <person name="Martin F.M."/>
            <person name="Pujade-Renaud V."/>
        </authorList>
    </citation>
    <scope>NUCLEOTIDE SEQUENCE [LARGE SCALE GENOMIC DNA]</scope>
    <source>
        <strain evidence="13 14">Philippines</strain>
    </source>
</reference>
<proteinExistence type="inferred from homology"/>
<dbReference type="PROSITE" id="PS00503">
    <property type="entry name" value="PECTINESTERASE_2"/>
    <property type="match status" value="1"/>
</dbReference>
<dbReference type="Proteomes" id="UP000240883">
    <property type="component" value="Unassembled WGS sequence"/>
</dbReference>
<dbReference type="EMBL" id="KZ678139">
    <property type="protein sequence ID" value="PSN63783.1"/>
    <property type="molecule type" value="Genomic_DNA"/>
</dbReference>
<evidence type="ECO:0000256" key="10">
    <source>
        <dbReference type="PROSITE-ProRule" id="PRU10040"/>
    </source>
</evidence>
<dbReference type="STRING" id="1448308.A0A2T2NEB4"/>
<dbReference type="UniPathway" id="UPA00545">
    <property type="reaction ID" value="UER00823"/>
</dbReference>
<dbReference type="PANTHER" id="PTHR31321">
    <property type="entry name" value="ACYL-COA THIOESTER HYDROLASE YBHC-RELATED"/>
    <property type="match status" value="1"/>
</dbReference>
<evidence type="ECO:0000256" key="2">
    <source>
        <dbReference type="ARBA" id="ARBA00005184"/>
    </source>
</evidence>
<feature type="chain" id="PRO_5015372692" description="Pectinesterase" evidence="11">
    <location>
        <begin position="17"/>
        <end position="333"/>
    </location>
</feature>
<protein>
    <recommendedName>
        <fullName evidence="4 11">Pectinesterase</fullName>
        <ecNumber evidence="4 11">3.1.1.11</ecNumber>
    </recommendedName>
</protein>
<keyword evidence="11" id="KW-0961">Cell wall biogenesis/degradation</keyword>
<evidence type="ECO:0000259" key="12">
    <source>
        <dbReference type="Pfam" id="PF01095"/>
    </source>
</evidence>
<dbReference type="InterPro" id="IPR011050">
    <property type="entry name" value="Pectin_lyase_fold/virulence"/>
</dbReference>
<evidence type="ECO:0000256" key="3">
    <source>
        <dbReference type="ARBA" id="ARBA00008891"/>
    </source>
</evidence>
<dbReference type="SUPFAM" id="SSF51126">
    <property type="entry name" value="Pectin lyase-like"/>
    <property type="match status" value="1"/>
</dbReference>
<evidence type="ECO:0000256" key="9">
    <source>
        <dbReference type="ARBA" id="ARBA00047928"/>
    </source>
</evidence>
<keyword evidence="14" id="KW-1185">Reference proteome</keyword>
<feature type="domain" description="Pectinesterase catalytic" evidence="12">
    <location>
        <begin position="31"/>
        <end position="301"/>
    </location>
</feature>
<evidence type="ECO:0000313" key="13">
    <source>
        <dbReference type="EMBL" id="PSN63783.1"/>
    </source>
</evidence>
<feature type="signal peptide" evidence="11">
    <location>
        <begin position="1"/>
        <end position="16"/>
    </location>
</feature>
<evidence type="ECO:0000256" key="7">
    <source>
        <dbReference type="ARBA" id="ARBA00022801"/>
    </source>
</evidence>
<comment type="catalytic activity">
    <reaction evidence="9 11">
        <text>[(1-&gt;4)-alpha-D-galacturonosyl methyl ester](n) + n H2O = [(1-&gt;4)-alpha-D-galacturonosyl](n) + n methanol + n H(+)</text>
        <dbReference type="Rhea" id="RHEA:22380"/>
        <dbReference type="Rhea" id="RHEA-COMP:14570"/>
        <dbReference type="Rhea" id="RHEA-COMP:14573"/>
        <dbReference type="ChEBI" id="CHEBI:15377"/>
        <dbReference type="ChEBI" id="CHEBI:15378"/>
        <dbReference type="ChEBI" id="CHEBI:17790"/>
        <dbReference type="ChEBI" id="CHEBI:140522"/>
        <dbReference type="ChEBI" id="CHEBI:140523"/>
        <dbReference type="EC" id="3.1.1.11"/>
    </reaction>
</comment>
<dbReference type="GO" id="GO:0045490">
    <property type="term" value="P:pectin catabolic process"/>
    <property type="evidence" value="ECO:0007669"/>
    <property type="project" value="UniProtKB-UniRule"/>
</dbReference>
<keyword evidence="7 11" id="KW-0378">Hydrolase</keyword>
<evidence type="ECO:0000256" key="8">
    <source>
        <dbReference type="ARBA" id="ARBA00023085"/>
    </source>
</evidence>
<sequence>MRSLITFFSLASAAFAAPTGSRTTAPSGCLVVSKNASSGQYKTVQAAVDKLSTSSSSAQCIFIDQGTYNEQVYIKALAGPLTLYGYTSDVSGYAGNKVTITQKLSQDDVANNDLTATLRAWTSNLKVYNINLANTRGKGSQALAVSASADKQGYYGVKFTGFQDTILAQTGAQVYAKCYIEGATDFIFGQRAAAWFDGSDIRVVANSIGYITASGRDSSSNPNYYVINKSNVAAASGNSVAAGAFYLGRPWRNYARVVFQNTALSNVINAAGWRSWNTDDPRTDNVEFGEYGNTGDGSKGTRASFSKKLSAAVKIETVLGSSYKDWVDTAYLS</sequence>
<dbReference type="InterPro" id="IPR033131">
    <property type="entry name" value="Pectinesterase_Asp_AS"/>
</dbReference>